<evidence type="ECO:0000256" key="2">
    <source>
        <dbReference type="SAM" id="Phobius"/>
    </source>
</evidence>
<dbReference type="Pfam" id="PF01138">
    <property type="entry name" value="RNase_PH"/>
    <property type="match status" value="1"/>
</dbReference>
<feature type="region of interest" description="Disordered" evidence="1">
    <location>
        <begin position="997"/>
        <end position="1051"/>
    </location>
</feature>
<evidence type="ECO:0000313" key="4">
    <source>
        <dbReference type="EMBL" id="KAK8144701.1"/>
    </source>
</evidence>
<dbReference type="Gene3D" id="3.30.40.10">
    <property type="entry name" value="Zinc/RING finger domain, C3HC4 (zinc finger)"/>
    <property type="match status" value="1"/>
</dbReference>
<feature type="transmembrane region" description="Helical" evidence="2">
    <location>
        <begin position="611"/>
        <end position="631"/>
    </location>
</feature>
<feature type="domain" description="Exoribonuclease phosphorolytic" evidence="3">
    <location>
        <begin position="36"/>
        <end position="186"/>
    </location>
</feature>
<dbReference type="PANTHER" id="PTHR22696:SF1">
    <property type="entry name" value="E3 UBIQUITIN-PROTEIN LIGASE RNF26"/>
    <property type="match status" value="1"/>
</dbReference>
<dbReference type="Pfam" id="PF13920">
    <property type="entry name" value="zf-C3HC4_3"/>
    <property type="match status" value="1"/>
</dbReference>
<keyword evidence="2" id="KW-0812">Transmembrane</keyword>
<dbReference type="InterPro" id="IPR020568">
    <property type="entry name" value="Ribosomal_Su5_D2-typ_SF"/>
</dbReference>
<dbReference type="PANTHER" id="PTHR22696">
    <property type="entry name" value="E3 UBIQUITIN-PROTEIN LIGASE RNF26"/>
    <property type="match status" value="1"/>
</dbReference>
<comment type="caution">
    <text evidence="4">The sequence shown here is derived from an EMBL/GenBank/DDBJ whole genome shotgun (WGS) entry which is preliminary data.</text>
</comment>
<name>A0AAW0RRS4_9HYPO</name>
<gene>
    <name evidence="4" type="ORF">G3M48_005471</name>
</gene>
<feature type="transmembrane region" description="Helical" evidence="2">
    <location>
        <begin position="643"/>
        <end position="660"/>
    </location>
</feature>
<dbReference type="InterPro" id="IPR013083">
    <property type="entry name" value="Znf_RING/FYVE/PHD"/>
</dbReference>
<evidence type="ECO:0000313" key="5">
    <source>
        <dbReference type="Proteomes" id="UP001397290"/>
    </source>
</evidence>
<dbReference type="InterPro" id="IPR027408">
    <property type="entry name" value="PNPase/RNase_PH_dom_sf"/>
</dbReference>
<dbReference type="AlphaFoldDB" id="A0AAW0RRS4"/>
<feature type="compositionally biased region" description="Acidic residues" evidence="1">
    <location>
        <begin position="1004"/>
        <end position="1024"/>
    </location>
</feature>
<evidence type="ECO:0000259" key="3">
    <source>
        <dbReference type="Pfam" id="PF01138"/>
    </source>
</evidence>
<protein>
    <recommendedName>
        <fullName evidence="3">Exoribonuclease phosphorolytic domain-containing protein</fullName>
    </recommendedName>
</protein>
<dbReference type="GO" id="GO:0016567">
    <property type="term" value="P:protein ubiquitination"/>
    <property type="evidence" value="ECO:0007669"/>
    <property type="project" value="TreeGrafter"/>
</dbReference>
<dbReference type="SUPFAM" id="SSF54211">
    <property type="entry name" value="Ribosomal protein S5 domain 2-like"/>
    <property type="match status" value="1"/>
</dbReference>
<dbReference type="Gene3D" id="3.30.230.70">
    <property type="entry name" value="GHMP Kinase, N-terminal domain"/>
    <property type="match status" value="1"/>
</dbReference>
<dbReference type="CDD" id="cd16616">
    <property type="entry name" value="mRING-HC-C4C4_Asi1p-like"/>
    <property type="match status" value="1"/>
</dbReference>
<feature type="region of interest" description="Disordered" evidence="1">
    <location>
        <begin position="1152"/>
        <end position="1171"/>
    </location>
</feature>
<sequence length="1244" mass="136710">MADRRRVNGPSGVTVPPVYDDEEVVSTQRTRPANGIRAIYLKTGVTPSASGSAYLEFEPREGYSGSGMKLTCTVHGPRSLPRSAPFSPHMVLSTHVKYAPFATKQRRGYLRDSSERDLSTHLETALRGTLIADRWPKSGVDVIVTIIEGELTRQAAQDQGIESWEMMNVLSGCITVASAAIADAGIDCVDTVAGGVAAMVTKDGDDQPAIVLDPVPSEHGQRIVAAVLGSPSITITRPVILFVHRRPIHRFRNYRVAGPRPGAGTFVLAKREMEGPPLMPLAPITSVANLGGWSNLSSWATNMTRYAPSFDDLVWAGPRILEKLGSYLNLADQPNPAPNTDAGLLGTTSAAYNLMDSNTSPAATAAVRESTTFISLENARNLGSVFSYATSRWAMSCIAMALILNRTHIFAATRRRLRLQWKLRLLLRFLPIVFLVIQVRRLLMSMQCQTSANFAELRWGDPTKHSRFLHAHPNHFLNSLSRALLFGATDEQSCAAIHMIPVGDQAQTSNLVGSLSTMWPLFGTFCLSHFIETVSCAVQGRTLSAETGMTLFEQSLAFAEADATISNQLAQLSWDTKPQTETTGSSSASNAVVNILTKSMLIKRVNTSPEVLLVAFLSSMTHLTSHILGLFDLQAKYRLVNTGFWGLWFMGSIVWSAFAFDLDDPSSQGLLRFPTVCIIGFVPHVLVLGGIVLCFVIYGLALLLSALSPPPNQERSSMSFSQRLLYAHENMQANVSLAEVRITRDMDFYTALLRTGFAAITMASEAVYLNEDNGVNLKRHTWLEEARYREAEEMQKQWVGLGHASSQYDRIGAIGLIPVKDGPVMAPNGYARERAAQKVPKGRAERSFRAGVGATDRSSRWVMALDFFLSIIKLVGRVNALMLLWLLKLVRIKRQPGWLQWLAERPKSAKEAPTPTQASQRASRTIFVGRNDRVSRSEGIDVEAEFRRIGHNGNEENLDTDLYNYFVEGGWWGSGDSSGDYAPSHANDEDWDATSVISQSTSADETDDEIERNPWEPEDDEDDEGQRTPTQRSSRTTRENTPMADSPMGMSDLARLLRPANREEREEATTLAAHLVSDGVMTRGRFRRLEQLRRASILTSPRRAGATPAASHITTPVPPIRAPASTLTSRDIHTKLDPDEEETLLEQLLLSRREEAAQPPPQTPTRSTGAASDVVAAGSGSALVADDQGPQCVVCQSAARTIIVWPCRCLSLCDDCRVSLAMNNFDKCVCCRRDVLSFSRIYVP</sequence>
<dbReference type="EMBL" id="JAAHCF010000362">
    <property type="protein sequence ID" value="KAK8144701.1"/>
    <property type="molecule type" value="Genomic_DNA"/>
</dbReference>
<accession>A0AAW0RRS4</accession>
<dbReference type="GO" id="GO:0061630">
    <property type="term" value="F:ubiquitin protein ligase activity"/>
    <property type="evidence" value="ECO:0007669"/>
    <property type="project" value="TreeGrafter"/>
</dbReference>
<feature type="transmembrane region" description="Helical" evidence="2">
    <location>
        <begin position="385"/>
        <end position="404"/>
    </location>
</feature>
<proteinExistence type="predicted"/>
<feature type="compositionally biased region" description="Polar residues" evidence="1">
    <location>
        <begin position="914"/>
        <end position="923"/>
    </location>
</feature>
<feature type="region of interest" description="Disordered" evidence="1">
    <location>
        <begin position="1101"/>
        <end position="1124"/>
    </location>
</feature>
<organism evidence="4 5">
    <name type="scientific">Beauveria asiatica</name>
    <dbReference type="NCBI Taxonomy" id="1069075"/>
    <lineage>
        <taxon>Eukaryota</taxon>
        <taxon>Fungi</taxon>
        <taxon>Dikarya</taxon>
        <taxon>Ascomycota</taxon>
        <taxon>Pezizomycotina</taxon>
        <taxon>Sordariomycetes</taxon>
        <taxon>Hypocreomycetidae</taxon>
        <taxon>Hypocreales</taxon>
        <taxon>Cordycipitaceae</taxon>
        <taxon>Beauveria</taxon>
    </lineage>
</organism>
<keyword evidence="5" id="KW-1185">Reference proteome</keyword>
<feature type="region of interest" description="Disordered" evidence="1">
    <location>
        <begin position="905"/>
        <end position="924"/>
    </location>
</feature>
<dbReference type="GO" id="GO:0000176">
    <property type="term" value="C:nuclear exosome (RNase complex)"/>
    <property type="evidence" value="ECO:0007669"/>
    <property type="project" value="UniProtKB-ARBA"/>
</dbReference>
<dbReference type="InterPro" id="IPR001247">
    <property type="entry name" value="ExoRNase_PH_dom1"/>
</dbReference>
<feature type="transmembrane region" description="Helical" evidence="2">
    <location>
        <begin position="425"/>
        <end position="443"/>
    </location>
</feature>
<feature type="transmembrane region" description="Helical" evidence="2">
    <location>
        <begin position="680"/>
        <end position="707"/>
    </location>
</feature>
<dbReference type="GO" id="GO:0006511">
    <property type="term" value="P:ubiquitin-dependent protein catabolic process"/>
    <property type="evidence" value="ECO:0007669"/>
    <property type="project" value="TreeGrafter"/>
</dbReference>
<reference evidence="4 5" key="1">
    <citation type="submission" date="2020-02" db="EMBL/GenBank/DDBJ databases">
        <title>Comparative genomics of the hypocrealean fungal genus Beauvera.</title>
        <authorList>
            <person name="Showalter D.N."/>
            <person name="Bushley K.E."/>
            <person name="Rehner S.A."/>
        </authorList>
    </citation>
    <scope>NUCLEOTIDE SEQUENCE [LARGE SCALE GENOMIC DNA]</scope>
    <source>
        <strain evidence="4 5">ARSEF4384</strain>
    </source>
</reference>
<keyword evidence="2" id="KW-1133">Transmembrane helix</keyword>
<evidence type="ECO:0000256" key="1">
    <source>
        <dbReference type="SAM" id="MobiDB-lite"/>
    </source>
</evidence>
<dbReference type="Proteomes" id="UP001397290">
    <property type="component" value="Unassembled WGS sequence"/>
</dbReference>
<feature type="transmembrane region" description="Helical" evidence="2">
    <location>
        <begin position="867"/>
        <end position="887"/>
    </location>
</feature>
<keyword evidence="2" id="KW-0472">Membrane</keyword>